<feature type="region of interest" description="Disordered" evidence="1">
    <location>
        <begin position="80"/>
        <end position="99"/>
    </location>
</feature>
<dbReference type="Proteomes" id="UP001595843">
    <property type="component" value="Unassembled WGS sequence"/>
</dbReference>
<name>A0ABV8JKU2_9BACL</name>
<feature type="transmembrane region" description="Helical" evidence="2">
    <location>
        <begin position="56"/>
        <end position="77"/>
    </location>
</feature>
<organism evidence="3 4">
    <name type="scientific">Salinithrix halophila</name>
    <dbReference type="NCBI Taxonomy" id="1485204"/>
    <lineage>
        <taxon>Bacteria</taxon>
        <taxon>Bacillati</taxon>
        <taxon>Bacillota</taxon>
        <taxon>Bacilli</taxon>
        <taxon>Bacillales</taxon>
        <taxon>Thermoactinomycetaceae</taxon>
        <taxon>Salinithrix</taxon>
    </lineage>
</organism>
<proteinExistence type="predicted"/>
<gene>
    <name evidence="3" type="ORF">ACFOUO_13515</name>
</gene>
<evidence type="ECO:0008006" key="5">
    <source>
        <dbReference type="Google" id="ProtNLM"/>
    </source>
</evidence>
<sequence>MSQQIFGVALVPLIVGLVELTKLWGLSSKWAAVLSVALGWGAGIFLVSPGDWVQGTVIGLAMGLSAAGLYSGSKSVLKGVTERRRRKGRRDKPDRKLGA</sequence>
<comment type="caution">
    <text evidence="3">The sequence shown here is derived from an EMBL/GenBank/DDBJ whole genome shotgun (WGS) entry which is preliminary data.</text>
</comment>
<evidence type="ECO:0000313" key="4">
    <source>
        <dbReference type="Proteomes" id="UP001595843"/>
    </source>
</evidence>
<feature type="transmembrane region" description="Helical" evidence="2">
    <location>
        <begin position="6"/>
        <end position="24"/>
    </location>
</feature>
<evidence type="ECO:0000313" key="3">
    <source>
        <dbReference type="EMBL" id="MFC4077816.1"/>
    </source>
</evidence>
<evidence type="ECO:0000256" key="1">
    <source>
        <dbReference type="SAM" id="MobiDB-lite"/>
    </source>
</evidence>
<dbReference type="EMBL" id="JBHSAP010000018">
    <property type="protein sequence ID" value="MFC4077816.1"/>
    <property type="molecule type" value="Genomic_DNA"/>
</dbReference>
<evidence type="ECO:0000256" key="2">
    <source>
        <dbReference type="SAM" id="Phobius"/>
    </source>
</evidence>
<keyword evidence="2" id="KW-0812">Transmembrane</keyword>
<reference evidence="4" key="1">
    <citation type="journal article" date="2019" name="Int. J. Syst. Evol. Microbiol.">
        <title>The Global Catalogue of Microorganisms (GCM) 10K type strain sequencing project: providing services to taxonomists for standard genome sequencing and annotation.</title>
        <authorList>
            <consortium name="The Broad Institute Genomics Platform"/>
            <consortium name="The Broad Institute Genome Sequencing Center for Infectious Disease"/>
            <person name="Wu L."/>
            <person name="Ma J."/>
        </authorList>
    </citation>
    <scope>NUCLEOTIDE SEQUENCE [LARGE SCALE GENOMIC DNA]</scope>
    <source>
        <strain evidence="4">IBRC-M 10813</strain>
    </source>
</reference>
<keyword evidence="4" id="KW-1185">Reference proteome</keyword>
<protein>
    <recommendedName>
        <fullName evidence="5">Holin</fullName>
    </recommendedName>
</protein>
<feature type="transmembrane region" description="Helical" evidence="2">
    <location>
        <begin position="31"/>
        <end position="50"/>
    </location>
</feature>
<keyword evidence="2" id="KW-0472">Membrane</keyword>
<keyword evidence="2" id="KW-1133">Transmembrane helix</keyword>
<dbReference type="RefSeq" id="WP_380705653.1">
    <property type="nucleotide sequence ID" value="NZ_JBHSAP010000018.1"/>
</dbReference>
<accession>A0ABV8JKU2</accession>